<keyword evidence="2" id="KW-1185">Reference proteome</keyword>
<comment type="caution">
    <text evidence="1">The sequence shown here is derived from an EMBL/GenBank/DDBJ whole genome shotgun (WGS) entry which is preliminary data.</text>
</comment>
<reference evidence="2" key="1">
    <citation type="journal article" date="2019" name="Int. J. Syst. Evol. Microbiol.">
        <title>The Global Catalogue of Microorganisms (GCM) 10K type strain sequencing project: providing services to taxonomists for standard genome sequencing and annotation.</title>
        <authorList>
            <consortium name="The Broad Institute Genomics Platform"/>
            <consortium name="The Broad Institute Genome Sequencing Center for Infectious Disease"/>
            <person name="Wu L."/>
            <person name="Ma J."/>
        </authorList>
    </citation>
    <scope>NUCLEOTIDE SEQUENCE [LARGE SCALE GENOMIC DNA]</scope>
    <source>
        <strain evidence="2">CCM 8979</strain>
    </source>
</reference>
<evidence type="ECO:0000313" key="2">
    <source>
        <dbReference type="Proteomes" id="UP001597189"/>
    </source>
</evidence>
<proteinExistence type="predicted"/>
<dbReference type="RefSeq" id="WP_203645601.1">
    <property type="nucleotide sequence ID" value="NZ_BOLN01000006.1"/>
</dbReference>
<protein>
    <submittedName>
        <fullName evidence="1">Uncharacterized protein</fullName>
    </submittedName>
</protein>
<gene>
    <name evidence="1" type="ORF">ACFQ44_08710</name>
</gene>
<accession>A0ABW4D2E2</accession>
<dbReference type="Proteomes" id="UP001597189">
    <property type="component" value="Unassembled WGS sequence"/>
</dbReference>
<name>A0ABW4D2E2_9LACO</name>
<dbReference type="EMBL" id="JBHTOD010000006">
    <property type="protein sequence ID" value="MFD1455754.1"/>
    <property type="molecule type" value="Genomic_DNA"/>
</dbReference>
<organism evidence="1 2">
    <name type="scientific">Levilactobacillus lanxiensis</name>
    <dbReference type="NCBI Taxonomy" id="2799568"/>
    <lineage>
        <taxon>Bacteria</taxon>
        <taxon>Bacillati</taxon>
        <taxon>Bacillota</taxon>
        <taxon>Bacilli</taxon>
        <taxon>Lactobacillales</taxon>
        <taxon>Lactobacillaceae</taxon>
        <taxon>Levilactobacillus</taxon>
    </lineage>
</organism>
<evidence type="ECO:0000313" key="1">
    <source>
        <dbReference type="EMBL" id="MFD1455754.1"/>
    </source>
</evidence>
<sequence length="1203" mass="136386">MTGLDFAAIFGKARRLTTAADPGCLVTVSAPTGSGKTYGIIHYISQTVVNTTDRRFFFVTVKKNNLHIAGFRAAVAHEFEQKNGPFKTSSAREAYLNRTIAVLHALGEITGEVITSQLPPELSASEKVKQALGNLQIYHERYNQQPEKQSLAGRNDFQNLKLAYTTFKREVIKILRQTLMLSDPLTKADKVTLEEYVNADETDLAHYLNQYFPEINLKKYRLVLLTWAKFVRTFPSFYSQRSIPVTATSCLGNATVILDEVDEMKSQLVDKIIDDATKVPLDFLSLFREIRSGVNNLQKKRPEDVMSVLRQRGKFGQLKKRVNYLAAQYELTEDYKTVDAMTTTNFIFNLDSLTISSSHGWWSHRDLPGRRVVLSGQRVATNDLKFYQMIQRMSQFFSSFIHLLVEWAGKYCQQVNAQRLVIENQLELEDAIATICDCLWLSVDSKKLVLGMYHQAPLKYRKTVKTTTDGQCGHYLQRNGLQLIGLTDSDAHLNRTKISAALVQETPEKFLIQLAKRGIVVGMSATVKVDTVINNFDFNFVREQLGDRLIDGLADLPVSVQKQFDTSQRCRANGAKVIVKETAKVQVSAESGECMRQLIHELCPEVVLVSEQLGQLRTLEMLVKQKMREIHSTYPSNGERQLVAFVQQRYLDLFMSFICFLGFSDKTTFLGLQSVLPKIKGEENEIQMSLDFVTQVFKLLSQLLCADEPHQPQLRPIAKKFAMDQQLVDDQITAALELPSKEETRVYLLSSYATLGVGQNLQHNIGTLEAGKTVDIAPADSNSNDTRRQMVDLAGIYLGRVTNIFTQVPQAATEKSKLQWIRAYYELLSLADNNEVSLLDISRYAKKQSLGIPAKQFRNTISYVGTHTQVILQALGRMDRSFNKLPETLVILGADVRNYFNVSLLADYQLGPEAQAIRDLQREAADSVQTNEKIQFERWANRTLETQRAVNEMVGQLQADTKAASRYQDFREHLLCHPTPTFDQYHQWEKKPEGAYLDNKVSQYQVGRSGENFTFGTDSRGAEEISAKTAGLPTLLKYPGMQEYFDSQGWATTWEKTGFIVNPVQFDNYLGILGEVAGKFILEDRWAVKLRTLSAGNHELFDFQTAAHVYLDFKNWRHPHDQSAIAERRHVQDKLDCLTDAQERHSKRVLIVNLLETAGTQKFVPKITRNGQIMEVPQLLDAQGKFALTPEQEKMMGDFLNGR</sequence>